<evidence type="ECO:0000313" key="5">
    <source>
        <dbReference type="Proteomes" id="UP001174694"/>
    </source>
</evidence>
<feature type="transmembrane region" description="Helical" evidence="2">
    <location>
        <begin position="74"/>
        <end position="93"/>
    </location>
</feature>
<accession>A0AA38RSR5</accession>
<organism evidence="4 5">
    <name type="scientific">Pleurostoma richardsiae</name>
    <dbReference type="NCBI Taxonomy" id="41990"/>
    <lineage>
        <taxon>Eukaryota</taxon>
        <taxon>Fungi</taxon>
        <taxon>Dikarya</taxon>
        <taxon>Ascomycota</taxon>
        <taxon>Pezizomycotina</taxon>
        <taxon>Sordariomycetes</taxon>
        <taxon>Sordariomycetidae</taxon>
        <taxon>Calosphaeriales</taxon>
        <taxon>Pleurostomataceae</taxon>
        <taxon>Pleurostoma</taxon>
    </lineage>
</organism>
<evidence type="ECO:0000313" key="4">
    <source>
        <dbReference type="EMBL" id="KAJ9156634.1"/>
    </source>
</evidence>
<feature type="transmembrane region" description="Helical" evidence="2">
    <location>
        <begin position="153"/>
        <end position="174"/>
    </location>
</feature>
<keyword evidence="2" id="KW-0812">Transmembrane</keyword>
<protein>
    <recommendedName>
        <fullName evidence="3">DUF7702 domain-containing protein</fullName>
    </recommendedName>
</protein>
<dbReference type="EMBL" id="JANBVO010000002">
    <property type="protein sequence ID" value="KAJ9156634.1"/>
    <property type="molecule type" value="Genomic_DNA"/>
</dbReference>
<keyword evidence="2" id="KW-0472">Membrane</keyword>
<proteinExistence type="predicted"/>
<dbReference type="AlphaFoldDB" id="A0AA38RSR5"/>
<feature type="region of interest" description="Disordered" evidence="1">
    <location>
        <begin position="272"/>
        <end position="296"/>
    </location>
</feature>
<feature type="domain" description="DUF7702" evidence="3">
    <location>
        <begin position="4"/>
        <end position="247"/>
    </location>
</feature>
<feature type="transmembrane region" description="Helical" evidence="2">
    <location>
        <begin position="186"/>
        <end position="203"/>
    </location>
</feature>
<dbReference type="PANTHER" id="PTHR42109:SF2">
    <property type="entry name" value="INTEGRAL MEMBRANE PROTEIN"/>
    <property type="match status" value="1"/>
</dbReference>
<dbReference type="Pfam" id="PF24800">
    <property type="entry name" value="DUF7702"/>
    <property type="match status" value="1"/>
</dbReference>
<dbReference type="PANTHER" id="PTHR42109">
    <property type="entry name" value="UNPLACED GENOMIC SCAFFOLD UM_SCAF_CONTIG_1.265, WHOLE GENOME SHOTGUN SEQUENCE"/>
    <property type="match status" value="1"/>
</dbReference>
<sequence>MTTLTIRNRISVAEICFYAPTLLAAVFLAVRHGLGRNAAWVYLGIFSIVRLSGAALELATIAHPLNIDIHTAAMIFQNIGISPLMLVMMGLVGRMLASIRRGGRRRTAVGPGELRLVQMLIFLGLVLVIAGGVKAGNQFKKTLHFQLPVEGEAGLGLIISGFGLLTMAALYVSVLASHIAPGERRLLSAVWVSFPFLIVRVVYGAMGTYTRNPKFNQLTGSAYYFLGMAVAMEMAVVVVCVAIGATLPPTPMAEQAAELRKLRDSLRIRTRKVLGREPESSRTPSQENLEKDQPTV</sequence>
<feature type="transmembrane region" description="Helical" evidence="2">
    <location>
        <begin position="223"/>
        <end position="247"/>
    </location>
</feature>
<reference evidence="4" key="1">
    <citation type="submission" date="2022-07" db="EMBL/GenBank/DDBJ databases">
        <title>Fungi with potential for degradation of polypropylene.</title>
        <authorList>
            <person name="Gostincar C."/>
        </authorList>
    </citation>
    <scope>NUCLEOTIDE SEQUENCE</scope>
    <source>
        <strain evidence="4">EXF-13308</strain>
    </source>
</reference>
<feature type="transmembrane region" description="Helical" evidence="2">
    <location>
        <begin position="12"/>
        <end position="30"/>
    </location>
</feature>
<dbReference type="InterPro" id="IPR056119">
    <property type="entry name" value="DUF7702"/>
</dbReference>
<dbReference type="Proteomes" id="UP001174694">
    <property type="component" value="Unassembled WGS sequence"/>
</dbReference>
<feature type="transmembrane region" description="Helical" evidence="2">
    <location>
        <begin position="114"/>
        <end position="133"/>
    </location>
</feature>
<keyword evidence="2" id="KW-1133">Transmembrane helix</keyword>
<evidence type="ECO:0000256" key="1">
    <source>
        <dbReference type="SAM" id="MobiDB-lite"/>
    </source>
</evidence>
<name>A0AA38RSR5_9PEZI</name>
<evidence type="ECO:0000256" key="2">
    <source>
        <dbReference type="SAM" id="Phobius"/>
    </source>
</evidence>
<feature type="transmembrane region" description="Helical" evidence="2">
    <location>
        <begin position="39"/>
        <end position="62"/>
    </location>
</feature>
<keyword evidence="5" id="KW-1185">Reference proteome</keyword>
<gene>
    <name evidence="4" type="ORF">NKR23_g1201</name>
</gene>
<evidence type="ECO:0000259" key="3">
    <source>
        <dbReference type="Pfam" id="PF24800"/>
    </source>
</evidence>
<comment type="caution">
    <text evidence="4">The sequence shown here is derived from an EMBL/GenBank/DDBJ whole genome shotgun (WGS) entry which is preliminary data.</text>
</comment>